<protein>
    <submittedName>
        <fullName evidence="4">tRNA dihydrouridine synthase, putative</fullName>
    </submittedName>
</protein>
<dbReference type="VEuPathDB" id="GiardiaDB:GLP15_2367"/>
<organism evidence="4 5">
    <name type="scientific">Giardia intestinalis (strain P15)</name>
    <name type="common">Giardia lamblia</name>
    <dbReference type="NCBI Taxonomy" id="658858"/>
    <lineage>
        <taxon>Eukaryota</taxon>
        <taxon>Metamonada</taxon>
        <taxon>Diplomonadida</taxon>
        <taxon>Hexamitidae</taxon>
        <taxon>Giardiinae</taxon>
        <taxon>Giardia</taxon>
    </lineage>
</organism>
<dbReference type="AlphaFoldDB" id="E1F4Z3"/>
<dbReference type="GO" id="GO:0017150">
    <property type="term" value="F:tRNA dihydrouridine synthase activity"/>
    <property type="evidence" value="ECO:0007669"/>
    <property type="project" value="TreeGrafter"/>
</dbReference>
<dbReference type="InterPro" id="IPR035587">
    <property type="entry name" value="DUS-like_FMN-bd"/>
</dbReference>
<dbReference type="OMA" id="EYLLIAR"/>
<dbReference type="Proteomes" id="UP000008974">
    <property type="component" value="Unassembled WGS sequence"/>
</dbReference>
<reference evidence="4 5" key="1">
    <citation type="journal article" date="2010" name="BMC Genomics">
        <title>Genome analysis and comparative genomics of a Giardia intestinalis assemblage E isolate.</title>
        <authorList>
            <person name="Jerlstrom-Hultqvist J."/>
            <person name="Franzen O."/>
            <person name="Ankarklev J."/>
            <person name="Xu F."/>
            <person name="Nohynkova E."/>
            <person name="Andersson J.O."/>
            <person name="Svard S.G."/>
            <person name="Andersson B."/>
        </authorList>
    </citation>
    <scope>NUCLEOTIDE SEQUENCE [LARGE SCALE GENOMIC DNA]</scope>
    <source>
        <strain evidence="4 5">P15</strain>
    </source>
</reference>
<dbReference type="PANTHER" id="PTHR11082:SF5">
    <property type="entry name" value="TRNA-DIHYDROURIDINE(16_17) SYNTHASE [NAD(P)(+)]-LIKE"/>
    <property type="match status" value="1"/>
</dbReference>
<evidence type="ECO:0000259" key="3">
    <source>
        <dbReference type="Pfam" id="PF01207"/>
    </source>
</evidence>
<keyword evidence="2" id="KW-0520">NAD</keyword>
<dbReference type="STRING" id="658858.E1F4Z3"/>
<dbReference type="InterPro" id="IPR013785">
    <property type="entry name" value="Aldolase_TIM"/>
</dbReference>
<accession>E1F4Z3</accession>
<evidence type="ECO:0000256" key="2">
    <source>
        <dbReference type="ARBA" id="ARBA00023027"/>
    </source>
</evidence>
<dbReference type="Pfam" id="PF01207">
    <property type="entry name" value="Dus"/>
    <property type="match status" value="1"/>
</dbReference>
<evidence type="ECO:0000313" key="4">
    <source>
        <dbReference type="EMBL" id="EFO62469.1"/>
    </source>
</evidence>
<dbReference type="EMBL" id="ACVC01000181">
    <property type="protein sequence ID" value="EFO62469.1"/>
    <property type="molecule type" value="Genomic_DNA"/>
</dbReference>
<keyword evidence="1" id="KW-0521">NADP</keyword>
<evidence type="ECO:0000256" key="1">
    <source>
        <dbReference type="ARBA" id="ARBA00022857"/>
    </source>
</evidence>
<sequence>MPDNSKQTNFLRMHQHSTDPEWYVKLGSPTKGLAPMVDGSELPYRLLTRRYNVELSWTPMYNTNTLVMSPKAMTQLVDELKYGESIDRPLVLQLSGNNPSNFELAYSTLVQMGAGCCFDIVELNMGCPQAVALRGKYGSYLMEHLELAEEILHTLVAATTRFGLGHKVAVKTRLETSSKDTLKMCLRLCNTGIAMFTLHGRTRLQRTGSAVGPPNWQMLASVLKDLRASYPHLIFFANGGVWNLETHERLRSLTGCHGTMSASMLTENAGVYSCRNGLNEKSLTITNLACAISEHWVDQQEVQRRLAMNQSLQKCVYVTNKAVQEHPLDAPMHADLIKTWIVPPEEAEKSIIKVQLAERSLEQRRNRIILALEYLLIARDMPAFVTVSQLTSHVMRLIGRDLAAANVDLRQKITIESRENIWDTPTNKQEGDHPITRMCNTLLEAVCELYYRVDNSVCCISSTGSLRTASG</sequence>
<gene>
    <name evidence="4" type="ORF">GLP15_2367</name>
</gene>
<feature type="domain" description="DUS-like FMN-binding" evidence="3">
    <location>
        <begin position="33"/>
        <end position="315"/>
    </location>
</feature>
<proteinExistence type="predicted"/>
<evidence type="ECO:0000313" key="5">
    <source>
        <dbReference type="Proteomes" id="UP000008974"/>
    </source>
</evidence>
<dbReference type="OrthoDB" id="272303at2759"/>
<dbReference type="PANTHER" id="PTHR11082">
    <property type="entry name" value="TRNA-DIHYDROURIDINE SYNTHASE"/>
    <property type="match status" value="1"/>
</dbReference>
<dbReference type="Gene3D" id="3.20.20.70">
    <property type="entry name" value="Aldolase class I"/>
    <property type="match status" value="1"/>
</dbReference>
<dbReference type="SUPFAM" id="SSF51395">
    <property type="entry name" value="FMN-linked oxidoreductases"/>
    <property type="match status" value="1"/>
</dbReference>
<name>E1F4Z3_GIAIA</name>
<dbReference type="CDD" id="cd02801">
    <property type="entry name" value="DUS_like_FMN"/>
    <property type="match status" value="1"/>
</dbReference>
<comment type="caution">
    <text evidence="4">The sequence shown here is derived from an EMBL/GenBank/DDBJ whole genome shotgun (WGS) entry which is preliminary data.</text>
</comment>